<sequence length="376" mass="41139">MRRSSRLRGREDAAGVPAKRHKADDNEEGSADQPATSEQRSAWVAFLESRLFLKAPGDLFAVFELAAELRPESPCEAFVDTLGIRLTGPFDLLAAADKAQVAVDKPLHLHGRFFLDPPEVAAVLVDTDSGVGRHWGYFRDAPDQVPEYVVCAESSRECKFDIVGASLFQVLESRLEKRRTTLGADSAADLLQKIETHRDEKSRARGQSGSALRSKRSKDSVAPSLHQLGIVVSLDTKNNTGYRELPATGRDLADLLQQLAQGASKKAPARKRLSELITRATIASDECDFGTGLLLGLDVFTAGSCLEKEALQLLRVAYMLLRRANFYKIASGQCKYRNNDNLNASIESVVASDQKAAGKQSKQSTVELPPPLFSRK</sequence>
<dbReference type="PANTHER" id="PTHR13386:SF1">
    <property type="entry name" value="HISTONE PARYLATION FACTOR 1"/>
    <property type="match status" value="1"/>
</dbReference>
<organism evidence="7 8">
    <name type="scientific">Phytophthora pseudosyringae</name>
    <dbReference type="NCBI Taxonomy" id="221518"/>
    <lineage>
        <taxon>Eukaryota</taxon>
        <taxon>Sar</taxon>
        <taxon>Stramenopiles</taxon>
        <taxon>Oomycota</taxon>
        <taxon>Peronosporomycetes</taxon>
        <taxon>Peronosporales</taxon>
        <taxon>Peronosporaceae</taxon>
        <taxon>Phytophthora</taxon>
    </lineage>
</organism>
<dbReference type="GO" id="GO:0042393">
    <property type="term" value="F:histone binding"/>
    <property type="evidence" value="ECO:0007669"/>
    <property type="project" value="InterPro"/>
</dbReference>
<dbReference type="GO" id="GO:0072572">
    <property type="term" value="F:poly-ADP-D-ribose binding"/>
    <property type="evidence" value="ECO:0007669"/>
    <property type="project" value="TreeGrafter"/>
</dbReference>
<proteinExistence type="inferred from homology"/>
<protein>
    <submittedName>
        <fullName evidence="7">Uncharacterized protein</fullName>
    </submittedName>
</protein>
<comment type="caution">
    <text evidence="7">The sequence shown here is derived from an EMBL/GenBank/DDBJ whole genome shotgun (WGS) entry which is preliminary data.</text>
</comment>
<evidence type="ECO:0000256" key="4">
    <source>
        <dbReference type="ARBA" id="ARBA00022454"/>
    </source>
</evidence>
<accession>A0A8T1V9P6</accession>
<evidence type="ECO:0000256" key="5">
    <source>
        <dbReference type="ARBA" id="ARBA00023242"/>
    </source>
</evidence>
<comment type="similarity">
    <text evidence="3">Belongs to the HPF1 family.</text>
</comment>
<name>A0A8T1V9P6_9STRA</name>
<dbReference type="GO" id="GO:0005694">
    <property type="term" value="C:chromosome"/>
    <property type="evidence" value="ECO:0007669"/>
    <property type="project" value="UniProtKB-SubCell"/>
</dbReference>
<keyword evidence="4" id="KW-0158">Chromosome</keyword>
<evidence type="ECO:0000256" key="1">
    <source>
        <dbReference type="ARBA" id="ARBA00004123"/>
    </source>
</evidence>
<reference evidence="7" key="1">
    <citation type="submission" date="2021-02" db="EMBL/GenBank/DDBJ databases">
        <authorList>
            <person name="Palmer J.M."/>
        </authorList>
    </citation>
    <scope>NUCLEOTIDE SEQUENCE</scope>
    <source>
        <strain evidence="7">SCRP734</strain>
    </source>
</reference>
<dbReference type="AlphaFoldDB" id="A0A8T1V9P6"/>
<gene>
    <name evidence="7" type="ORF">PHYPSEUDO_012358</name>
</gene>
<feature type="region of interest" description="Disordered" evidence="6">
    <location>
        <begin position="355"/>
        <end position="376"/>
    </location>
</feature>
<dbReference type="EMBL" id="JAGDFM010000594">
    <property type="protein sequence ID" value="KAG7376980.1"/>
    <property type="molecule type" value="Genomic_DNA"/>
</dbReference>
<feature type="region of interest" description="Disordered" evidence="6">
    <location>
        <begin position="1"/>
        <end position="37"/>
    </location>
</feature>
<keyword evidence="5" id="KW-0539">Nucleus</keyword>
<evidence type="ECO:0000256" key="6">
    <source>
        <dbReference type="SAM" id="MobiDB-lite"/>
    </source>
</evidence>
<dbReference type="PANTHER" id="PTHR13386">
    <property type="entry name" value="HISTONE PARYLATION FACTOR 1"/>
    <property type="match status" value="1"/>
</dbReference>
<dbReference type="OrthoDB" id="416496at2759"/>
<feature type="region of interest" description="Disordered" evidence="6">
    <location>
        <begin position="195"/>
        <end position="220"/>
    </location>
</feature>
<evidence type="ECO:0000256" key="3">
    <source>
        <dbReference type="ARBA" id="ARBA00010803"/>
    </source>
</evidence>
<dbReference type="Pfam" id="PF10228">
    <property type="entry name" value="HPF1"/>
    <property type="match status" value="1"/>
</dbReference>
<comment type="subcellular location">
    <subcellularLocation>
        <location evidence="2">Chromosome</location>
    </subcellularLocation>
    <subcellularLocation>
        <location evidence="1">Nucleus</location>
    </subcellularLocation>
</comment>
<evidence type="ECO:0000313" key="8">
    <source>
        <dbReference type="Proteomes" id="UP000694044"/>
    </source>
</evidence>
<dbReference type="GO" id="GO:0005634">
    <property type="term" value="C:nucleus"/>
    <property type="evidence" value="ECO:0007669"/>
    <property type="project" value="UniProtKB-SubCell"/>
</dbReference>
<evidence type="ECO:0000256" key="2">
    <source>
        <dbReference type="ARBA" id="ARBA00004286"/>
    </source>
</evidence>
<evidence type="ECO:0000313" key="7">
    <source>
        <dbReference type="EMBL" id="KAG7376980.1"/>
    </source>
</evidence>
<keyword evidence="8" id="KW-1185">Reference proteome</keyword>
<dbReference type="InterPro" id="IPR019361">
    <property type="entry name" value="HPF1"/>
</dbReference>
<dbReference type="GO" id="GO:0006974">
    <property type="term" value="P:DNA damage response"/>
    <property type="evidence" value="ECO:0007669"/>
    <property type="project" value="InterPro"/>
</dbReference>
<dbReference type="Proteomes" id="UP000694044">
    <property type="component" value="Unassembled WGS sequence"/>
</dbReference>